<dbReference type="AlphaFoldDB" id="A0A0D0DQ33"/>
<dbReference type="InParanoid" id="A0A0D0DQ33"/>
<protein>
    <submittedName>
        <fullName evidence="1">Unplaced genomic scaffold scaffold_1003, whole genome shotgun sequence</fullName>
    </submittedName>
</protein>
<accession>A0A0D0DQ33</accession>
<dbReference type="EMBL" id="KN825825">
    <property type="protein sequence ID" value="KIK81290.1"/>
    <property type="molecule type" value="Genomic_DNA"/>
</dbReference>
<sequence>MESGHVPATCALQLSGLIAEHMMDRFKSCLLPDGEGDEVIPSPFIPTRAVCQADWIVQELVLAYQNLGE</sequence>
<proteinExistence type="predicted"/>
<organism evidence="1 2">
    <name type="scientific">Paxillus rubicundulus Ve08.2h10</name>
    <dbReference type="NCBI Taxonomy" id="930991"/>
    <lineage>
        <taxon>Eukaryota</taxon>
        <taxon>Fungi</taxon>
        <taxon>Dikarya</taxon>
        <taxon>Basidiomycota</taxon>
        <taxon>Agaricomycotina</taxon>
        <taxon>Agaricomycetes</taxon>
        <taxon>Agaricomycetidae</taxon>
        <taxon>Boletales</taxon>
        <taxon>Paxilineae</taxon>
        <taxon>Paxillaceae</taxon>
        <taxon>Paxillus</taxon>
    </lineage>
</organism>
<name>A0A0D0DQ33_9AGAM</name>
<evidence type="ECO:0000313" key="1">
    <source>
        <dbReference type="EMBL" id="KIK81290.1"/>
    </source>
</evidence>
<keyword evidence="2" id="KW-1185">Reference proteome</keyword>
<dbReference type="HOGENOM" id="CLU_2776669_0_0_1"/>
<dbReference type="Proteomes" id="UP000054538">
    <property type="component" value="Unassembled WGS sequence"/>
</dbReference>
<reference evidence="2" key="2">
    <citation type="submission" date="2015-01" db="EMBL/GenBank/DDBJ databases">
        <title>Evolutionary Origins and Diversification of the Mycorrhizal Mutualists.</title>
        <authorList>
            <consortium name="DOE Joint Genome Institute"/>
            <consortium name="Mycorrhizal Genomics Consortium"/>
            <person name="Kohler A."/>
            <person name="Kuo A."/>
            <person name="Nagy L.G."/>
            <person name="Floudas D."/>
            <person name="Copeland A."/>
            <person name="Barry K.W."/>
            <person name="Cichocki N."/>
            <person name="Veneault-Fourrey C."/>
            <person name="LaButti K."/>
            <person name="Lindquist E.A."/>
            <person name="Lipzen A."/>
            <person name="Lundell T."/>
            <person name="Morin E."/>
            <person name="Murat C."/>
            <person name="Riley R."/>
            <person name="Ohm R."/>
            <person name="Sun H."/>
            <person name="Tunlid A."/>
            <person name="Henrissat B."/>
            <person name="Grigoriev I.V."/>
            <person name="Hibbett D.S."/>
            <person name="Martin F."/>
        </authorList>
    </citation>
    <scope>NUCLEOTIDE SEQUENCE [LARGE SCALE GENOMIC DNA]</scope>
    <source>
        <strain evidence="2">Ve08.2h10</strain>
    </source>
</reference>
<reference evidence="1 2" key="1">
    <citation type="submission" date="2014-04" db="EMBL/GenBank/DDBJ databases">
        <authorList>
            <consortium name="DOE Joint Genome Institute"/>
            <person name="Kuo A."/>
            <person name="Kohler A."/>
            <person name="Jargeat P."/>
            <person name="Nagy L.G."/>
            <person name="Floudas D."/>
            <person name="Copeland A."/>
            <person name="Barry K.W."/>
            <person name="Cichocki N."/>
            <person name="Veneault-Fourrey C."/>
            <person name="LaButti K."/>
            <person name="Lindquist E.A."/>
            <person name="Lipzen A."/>
            <person name="Lundell T."/>
            <person name="Morin E."/>
            <person name="Murat C."/>
            <person name="Sun H."/>
            <person name="Tunlid A."/>
            <person name="Henrissat B."/>
            <person name="Grigoriev I.V."/>
            <person name="Hibbett D.S."/>
            <person name="Martin F."/>
            <person name="Nordberg H.P."/>
            <person name="Cantor M.N."/>
            <person name="Hua S.X."/>
        </authorList>
    </citation>
    <scope>NUCLEOTIDE SEQUENCE [LARGE SCALE GENOMIC DNA]</scope>
    <source>
        <strain evidence="1 2">Ve08.2h10</strain>
    </source>
</reference>
<evidence type="ECO:0000313" key="2">
    <source>
        <dbReference type="Proteomes" id="UP000054538"/>
    </source>
</evidence>
<gene>
    <name evidence="1" type="ORF">PAXRUDRAFT_156406</name>
</gene>